<organism evidence="4 5">
    <name type="scientific">Marinomonas maritima</name>
    <dbReference type="NCBI Taxonomy" id="2940935"/>
    <lineage>
        <taxon>Bacteria</taxon>
        <taxon>Pseudomonadati</taxon>
        <taxon>Pseudomonadota</taxon>
        <taxon>Gammaproteobacteria</taxon>
        <taxon>Oceanospirillales</taxon>
        <taxon>Oceanospirillaceae</taxon>
        <taxon>Marinomonas</taxon>
    </lineage>
</organism>
<gene>
    <name evidence="4" type="ORF">M3I01_002675</name>
</gene>
<dbReference type="SUPFAM" id="SSF47240">
    <property type="entry name" value="Ferritin-like"/>
    <property type="match status" value="1"/>
</dbReference>
<evidence type="ECO:0000256" key="2">
    <source>
        <dbReference type="RuleBase" id="RU003875"/>
    </source>
</evidence>
<dbReference type="EMBL" id="JAMZEG020000001">
    <property type="protein sequence ID" value="MDE8601834.1"/>
    <property type="molecule type" value="Genomic_DNA"/>
</dbReference>
<dbReference type="PANTHER" id="PTHR42932:SF3">
    <property type="entry name" value="DNA PROTECTION DURING STARVATION PROTEIN"/>
    <property type="match status" value="1"/>
</dbReference>
<dbReference type="InterPro" id="IPR009078">
    <property type="entry name" value="Ferritin-like_SF"/>
</dbReference>
<dbReference type="Proteomes" id="UP001139522">
    <property type="component" value="Unassembled WGS sequence"/>
</dbReference>
<comment type="similarity">
    <text evidence="1 2">Belongs to the Dps family.</text>
</comment>
<dbReference type="CDD" id="cd01043">
    <property type="entry name" value="DPS"/>
    <property type="match status" value="1"/>
</dbReference>
<dbReference type="PROSITE" id="PS00819">
    <property type="entry name" value="DPS_2"/>
    <property type="match status" value="1"/>
</dbReference>
<comment type="caution">
    <text evidence="4">The sequence shown here is derived from an EMBL/GenBank/DDBJ whole genome shotgun (WGS) entry which is preliminary data.</text>
</comment>
<dbReference type="Gene3D" id="1.20.1260.10">
    <property type="match status" value="1"/>
</dbReference>
<dbReference type="PIRSF" id="PIRSF005900">
    <property type="entry name" value="Dps"/>
    <property type="match status" value="1"/>
</dbReference>
<dbReference type="InterPro" id="IPR012347">
    <property type="entry name" value="Ferritin-like"/>
</dbReference>
<accession>A0ABT5WAK2</accession>
<evidence type="ECO:0000259" key="3">
    <source>
        <dbReference type="Pfam" id="PF00210"/>
    </source>
</evidence>
<dbReference type="InterPro" id="IPR023188">
    <property type="entry name" value="DPS_DNA-bd_CS"/>
</dbReference>
<dbReference type="Pfam" id="PF00210">
    <property type="entry name" value="Ferritin"/>
    <property type="match status" value="1"/>
</dbReference>
<reference evidence="4" key="1">
    <citation type="submission" date="2023-01" db="EMBL/GenBank/DDBJ databases">
        <title>Psychroserpens sp. MSW6 and Marinomonas sp. RSW2, isolated from seawater.</title>
        <authorList>
            <person name="Kristyanto S."/>
            <person name="Jung J."/>
            <person name="Kim J.M."/>
            <person name="Jeon C.O."/>
        </authorList>
    </citation>
    <scope>NUCLEOTIDE SEQUENCE</scope>
    <source>
        <strain evidence="4">RSW2</strain>
    </source>
</reference>
<dbReference type="PRINTS" id="PR01346">
    <property type="entry name" value="HELNAPAPROT"/>
</dbReference>
<sequence>MTDIDIGINKKSRTEISDGLKRLLADSYTLYLQTHNFHWNVTGLQFRELHLMFEEHYMELATAVDDIAERIRTLDVPAPGTYKEFSKLSSIKEVDGVPSSSEMVELLTKGHEQVIKTARQVLKIAQGADDESTASLVSDRMRIHEKTAWMLRASKRA</sequence>
<keyword evidence="5" id="KW-1185">Reference proteome</keyword>
<protein>
    <submittedName>
        <fullName evidence="4">DNA starvation/stationary phase protection protein</fullName>
    </submittedName>
</protein>
<dbReference type="RefSeq" id="WP_255894030.1">
    <property type="nucleotide sequence ID" value="NZ_JAMZEG020000001.1"/>
</dbReference>
<dbReference type="InterPro" id="IPR002177">
    <property type="entry name" value="DPS_DNA-bd"/>
</dbReference>
<dbReference type="PANTHER" id="PTHR42932">
    <property type="entry name" value="GENERAL STRESS PROTEIN 20U"/>
    <property type="match status" value="1"/>
</dbReference>
<evidence type="ECO:0000313" key="4">
    <source>
        <dbReference type="EMBL" id="MDE8601834.1"/>
    </source>
</evidence>
<dbReference type="PROSITE" id="PS00818">
    <property type="entry name" value="DPS_1"/>
    <property type="match status" value="1"/>
</dbReference>
<name>A0ABT5WAK2_9GAMM</name>
<dbReference type="InterPro" id="IPR008331">
    <property type="entry name" value="Ferritin_DPS_dom"/>
</dbReference>
<proteinExistence type="inferred from homology"/>
<evidence type="ECO:0000256" key="1">
    <source>
        <dbReference type="ARBA" id="ARBA00009497"/>
    </source>
</evidence>
<feature type="domain" description="Ferritin/DPS" evidence="3">
    <location>
        <begin position="19"/>
        <end position="153"/>
    </location>
</feature>
<evidence type="ECO:0000313" key="5">
    <source>
        <dbReference type="Proteomes" id="UP001139522"/>
    </source>
</evidence>